<dbReference type="Proteomes" id="UP000238071">
    <property type="component" value="Unassembled WGS sequence"/>
</dbReference>
<keyword evidence="4" id="KW-1185">Reference proteome</keyword>
<feature type="compositionally biased region" description="Basic and acidic residues" evidence="1">
    <location>
        <begin position="1"/>
        <end position="10"/>
    </location>
</feature>
<evidence type="ECO:0000256" key="1">
    <source>
        <dbReference type="SAM" id="MobiDB-lite"/>
    </source>
</evidence>
<dbReference type="AlphaFoldDB" id="A0A2S6GE16"/>
<keyword evidence="2" id="KW-0472">Membrane</keyword>
<feature type="region of interest" description="Disordered" evidence="1">
    <location>
        <begin position="226"/>
        <end position="245"/>
    </location>
</feature>
<dbReference type="GO" id="GO:0006508">
    <property type="term" value="P:proteolysis"/>
    <property type="evidence" value="ECO:0007669"/>
    <property type="project" value="UniProtKB-KW"/>
</dbReference>
<organism evidence="3 4">
    <name type="scientific">Methylobacter tundripaludum</name>
    <dbReference type="NCBI Taxonomy" id="173365"/>
    <lineage>
        <taxon>Bacteria</taxon>
        <taxon>Pseudomonadati</taxon>
        <taxon>Pseudomonadota</taxon>
        <taxon>Gammaproteobacteria</taxon>
        <taxon>Methylococcales</taxon>
        <taxon>Methylococcaceae</taxon>
        <taxon>Methylobacter</taxon>
    </lineage>
</organism>
<name>A0A2S6GE16_9GAMM</name>
<feature type="region of interest" description="Disordered" evidence="1">
    <location>
        <begin position="1"/>
        <end position="22"/>
    </location>
</feature>
<dbReference type="InterPro" id="IPR021109">
    <property type="entry name" value="Peptidase_aspartic_dom_sf"/>
</dbReference>
<protein>
    <submittedName>
        <fullName evidence="3">Aspartyl protease family protein</fullName>
    </submittedName>
</protein>
<proteinExistence type="predicted"/>
<evidence type="ECO:0000313" key="4">
    <source>
        <dbReference type="Proteomes" id="UP000238071"/>
    </source>
</evidence>
<evidence type="ECO:0000256" key="2">
    <source>
        <dbReference type="SAM" id="Phobius"/>
    </source>
</evidence>
<dbReference type="InterPro" id="IPR034122">
    <property type="entry name" value="Retropepsin-like_bacterial"/>
</dbReference>
<evidence type="ECO:0000313" key="3">
    <source>
        <dbReference type="EMBL" id="PPK63469.1"/>
    </source>
</evidence>
<dbReference type="NCBIfam" id="TIGR02281">
    <property type="entry name" value="clan_AA_DTGA"/>
    <property type="match status" value="1"/>
</dbReference>
<sequence length="262" mass="29075">MGLHDRDYYREKHKRTSSKQGYSNNWPIQPVKTRATFKHFVSSIILLGALFYWGNVFLDKIKANKTIGSEPIIKIPYFASSKIPDLIPGGIVLQADRNGHFRGTALINNVSMPFMIDTGATQTVIPTSMAAAAGLPFGRLIQSDTAGGQVLEQMTHIDSLRIGSAVINNLDAGINQHLNEVLIGMNTLKYFHITQSVNKLTLVAFTDPNQIAAIENQLPSQIFPQTEPQRQSLSSDQPHKNTKKTWKKTVVCEGAHCKTIYD</sequence>
<dbReference type="GO" id="GO:0008233">
    <property type="term" value="F:peptidase activity"/>
    <property type="evidence" value="ECO:0007669"/>
    <property type="project" value="UniProtKB-KW"/>
</dbReference>
<dbReference type="RefSeq" id="WP_104425521.1">
    <property type="nucleotide sequence ID" value="NZ_PTIY01000036.1"/>
</dbReference>
<keyword evidence="2" id="KW-1133">Transmembrane helix</keyword>
<dbReference type="InterPro" id="IPR011969">
    <property type="entry name" value="Clan_AA_Asp_peptidase_C"/>
</dbReference>
<keyword evidence="2" id="KW-0812">Transmembrane</keyword>
<dbReference type="CDD" id="cd05483">
    <property type="entry name" value="retropepsin_like_bacteria"/>
    <property type="match status" value="1"/>
</dbReference>
<feature type="transmembrane region" description="Helical" evidence="2">
    <location>
        <begin position="40"/>
        <end position="58"/>
    </location>
</feature>
<dbReference type="EMBL" id="PTIY01000036">
    <property type="protein sequence ID" value="PPK63469.1"/>
    <property type="molecule type" value="Genomic_DNA"/>
</dbReference>
<accession>A0A2S6GE16</accession>
<keyword evidence="3" id="KW-0645">Protease</keyword>
<dbReference type="Pfam" id="PF13975">
    <property type="entry name" value="gag-asp_proteas"/>
    <property type="match status" value="1"/>
</dbReference>
<gene>
    <name evidence="3" type="ORF">B0F88_1363</name>
</gene>
<keyword evidence="3" id="KW-0378">Hydrolase</keyword>
<feature type="compositionally biased region" description="Polar residues" evidence="1">
    <location>
        <begin position="226"/>
        <end position="236"/>
    </location>
</feature>
<reference evidence="3 4" key="1">
    <citation type="submission" date="2018-02" db="EMBL/GenBank/DDBJ databases">
        <title>Subsurface microbial communities from deep shales in Ohio and West Virginia, USA.</title>
        <authorList>
            <person name="Wrighton K."/>
        </authorList>
    </citation>
    <scope>NUCLEOTIDE SEQUENCE [LARGE SCALE GENOMIC DNA]</scope>
    <source>
        <strain evidence="3 4">OWC-G53F</strain>
    </source>
</reference>
<comment type="caution">
    <text evidence="3">The sequence shown here is derived from an EMBL/GenBank/DDBJ whole genome shotgun (WGS) entry which is preliminary data.</text>
</comment>
<dbReference type="SUPFAM" id="SSF50630">
    <property type="entry name" value="Acid proteases"/>
    <property type="match status" value="1"/>
</dbReference>
<dbReference type="Gene3D" id="2.40.70.10">
    <property type="entry name" value="Acid Proteases"/>
    <property type="match status" value="1"/>
</dbReference>
<dbReference type="OrthoDB" id="185963at2"/>